<keyword evidence="1" id="KW-0812">Transmembrane</keyword>
<evidence type="ECO:0000256" key="1">
    <source>
        <dbReference type="SAM" id="Phobius"/>
    </source>
</evidence>
<dbReference type="eggNOG" id="ENOG502N5KM">
    <property type="taxonomic scope" value="Archaea"/>
</dbReference>
<reference evidence="2 3" key="1">
    <citation type="journal article" date="2012" name="J. Bacteriol.">
        <title>Draft Genome Sequence of the Extremely Halophilic Archaeon Halogranum salarium B-1T.</title>
        <authorList>
            <person name="Kim K.K."/>
            <person name="Lee K.C."/>
            <person name="Lee J.S."/>
        </authorList>
    </citation>
    <scope>NUCLEOTIDE SEQUENCE [LARGE SCALE GENOMIC DNA]</scope>
    <source>
        <strain evidence="2 3">B-1</strain>
    </source>
</reference>
<gene>
    <name evidence="2" type="ORF">HSB1_00300</name>
</gene>
<dbReference type="EMBL" id="ALJD01000002">
    <property type="protein sequence ID" value="EJN60989.1"/>
    <property type="molecule type" value="Genomic_DNA"/>
</dbReference>
<organism evidence="2 3">
    <name type="scientific">Halogranum salarium B-1</name>
    <dbReference type="NCBI Taxonomy" id="1210908"/>
    <lineage>
        <taxon>Archaea</taxon>
        <taxon>Methanobacteriati</taxon>
        <taxon>Methanobacteriota</taxon>
        <taxon>Stenosarchaea group</taxon>
        <taxon>Halobacteria</taxon>
        <taxon>Halobacteriales</taxon>
        <taxon>Haloferacaceae</taxon>
    </lineage>
</organism>
<feature type="transmembrane region" description="Helical" evidence="1">
    <location>
        <begin position="14"/>
        <end position="33"/>
    </location>
</feature>
<keyword evidence="1" id="KW-1133">Transmembrane helix</keyword>
<name>J3JHH0_9EURY</name>
<evidence type="ECO:0008006" key="4">
    <source>
        <dbReference type="Google" id="ProtNLM"/>
    </source>
</evidence>
<comment type="caution">
    <text evidence="2">The sequence shown here is derived from an EMBL/GenBank/DDBJ whole genome shotgun (WGS) entry which is preliminary data.</text>
</comment>
<dbReference type="RefSeq" id="WP_009365374.1">
    <property type="nucleotide sequence ID" value="NZ_ALJD01000002.1"/>
</dbReference>
<evidence type="ECO:0000313" key="3">
    <source>
        <dbReference type="Proteomes" id="UP000007813"/>
    </source>
</evidence>
<protein>
    <recommendedName>
        <fullName evidence="4">Cardiolipin synthase N-terminal domain-containing protein</fullName>
    </recommendedName>
</protein>
<keyword evidence="1" id="KW-0472">Membrane</keyword>
<sequence length="82" mass="8562">MVPLFGPIPGGPELFIIALVVLIPLGVSAWIYSDATKRDISYAPAWALGIAALFFAGFFPGLLALAAYFYVRAQMAGAGGSL</sequence>
<dbReference type="AlphaFoldDB" id="J3JHH0"/>
<feature type="transmembrane region" description="Helical" evidence="1">
    <location>
        <begin position="45"/>
        <end position="71"/>
    </location>
</feature>
<dbReference type="Proteomes" id="UP000007813">
    <property type="component" value="Unassembled WGS sequence"/>
</dbReference>
<evidence type="ECO:0000313" key="2">
    <source>
        <dbReference type="EMBL" id="EJN60989.1"/>
    </source>
</evidence>
<accession>J3JHH0</accession>
<dbReference type="OrthoDB" id="304241at2157"/>
<proteinExistence type="predicted"/>